<accession>W1V5D8</accession>
<gene>
    <name evidence="2" type="ORF">Q605_AUC01112G0003</name>
</gene>
<sequence length="95" mass="10167">MIIDGAGTGDTLSALNVNSDIMKWAQIRADELAIAAESLTSRGQSPLSHDNAENGQPAWADDSLTKSPNYQWNDIGNGYMQGRNYGGPENLALQS</sequence>
<evidence type="ECO:0000313" key="2">
    <source>
        <dbReference type="EMBL" id="ETJ01223.1"/>
    </source>
</evidence>
<evidence type="ECO:0000313" key="3">
    <source>
        <dbReference type="Proteomes" id="UP000018852"/>
    </source>
</evidence>
<feature type="region of interest" description="Disordered" evidence="1">
    <location>
        <begin position="41"/>
        <end position="72"/>
    </location>
</feature>
<organism evidence="2 3">
    <name type="scientific">Actinomyces urogenitalis DORA_12</name>
    <dbReference type="NCBI Taxonomy" id="1403939"/>
    <lineage>
        <taxon>Bacteria</taxon>
        <taxon>Bacillati</taxon>
        <taxon>Actinomycetota</taxon>
        <taxon>Actinomycetes</taxon>
        <taxon>Actinomycetales</taxon>
        <taxon>Actinomycetaceae</taxon>
        <taxon>Actinomyces</taxon>
    </lineage>
</organism>
<dbReference type="AlphaFoldDB" id="W1V5D8"/>
<comment type="caution">
    <text evidence="2">The sequence shown here is derived from an EMBL/GenBank/DDBJ whole genome shotgun (WGS) entry which is preliminary data.</text>
</comment>
<dbReference type="Proteomes" id="UP000018852">
    <property type="component" value="Unassembled WGS sequence"/>
</dbReference>
<protein>
    <submittedName>
        <fullName evidence="2">Uncharacterized protein</fullName>
    </submittedName>
</protein>
<name>W1V5D8_9ACTO</name>
<dbReference type="EMBL" id="AZLV01001112">
    <property type="protein sequence ID" value="ETJ01223.1"/>
    <property type="molecule type" value="Genomic_DNA"/>
</dbReference>
<proteinExistence type="predicted"/>
<evidence type="ECO:0000256" key="1">
    <source>
        <dbReference type="SAM" id="MobiDB-lite"/>
    </source>
</evidence>
<reference evidence="2 3" key="1">
    <citation type="submission" date="2013-12" db="EMBL/GenBank/DDBJ databases">
        <title>A Varibaculum cambriense genome reconstructed from a premature infant gut community with otherwise low bacterial novelty that shifts toward anaerobic metabolism during the third week of life.</title>
        <authorList>
            <person name="Brown C.T."/>
            <person name="Sharon I."/>
            <person name="Thomas B.C."/>
            <person name="Castelle C.J."/>
            <person name="Morowitz M.J."/>
            <person name="Banfield J.F."/>
        </authorList>
    </citation>
    <scope>NUCLEOTIDE SEQUENCE [LARGE SCALE GENOMIC DNA]</scope>
    <source>
        <strain evidence="3">DORA_12</strain>
    </source>
</reference>